<dbReference type="EMBL" id="HG992977">
    <property type="protein sequence ID" value="CAE6996468.1"/>
    <property type="molecule type" value="Genomic_DNA"/>
</dbReference>
<feature type="compositionally biased region" description="Basic and acidic residues" evidence="1">
    <location>
        <begin position="213"/>
        <end position="234"/>
    </location>
</feature>
<dbReference type="Proteomes" id="UP000472372">
    <property type="component" value="Chromosome 1"/>
</dbReference>
<feature type="compositionally biased region" description="Basic and acidic residues" evidence="1">
    <location>
        <begin position="187"/>
        <end position="204"/>
    </location>
</feature>
<feature type="compositionally biased region" description="Basic and acidic residues" evidence="1">
    <location>
        <begin position="243"/>
        <end position="282"/>
    </location>
</feature>
<evidence type="ECO:0000256" key="1">
    <source>
        <dbReference type="SAM" id="MobiDB-lite"/>
    </source>
</evidence>
<protein>
    <submittedName>
        <fullName evidence="2">Uncharacterized protein</fullName>
    </submittedName>
</protein>
<evidence type="ECO:0000313" key="2">
    <source>
        <dbReference type="EMBL" id="CAE6996468.1"/>
    </source>
</evidence>
<name>A0A6S6VBN5_9PLEO</name>
<gene>
    <name evidence="2" type="ORF">PTTW11_00347</name>
</gene>
<organism evidence="2 3">
    <name type="scientific">Pyrenophora teres f. teres</name>
    <dbReference type="NCBI Taxonomy" id="97479"/>
    <lineage>
        <taxon>Eukaryota</taxon>
        <taxon>Fungi</taxon>
        <taxon>Dikarya</taxon>
        <taxon>Ascomycota</taxon>
        <taxon>Pezizomycotina</taxon>
        <taxon>Dothideomycetes</taxon>
        <taxon>Pleosporomycetidae</taxon>
        <taxon>Pleosporales</taxon>
        <taxon>Pleosporineae</taxon>
        <taxon>Pleosporaceae</taxon>
        <taxon>Pyrenophora</taxon>
    </lineage>
</organism>
<proteinExistence type="predicted"/>
<feature type="region of interest" description="Disordered" evidence="1">
    <location>
        <begin position="187"/>
        <end position="282"/>
    </location>
</feature>
<accession>A0A6S6VBN5</accession>
<evidence type="ECO:0000313" key="3">
    <source>
        <dbReference type="Proteomes" id="UP000472372"/>
    </source>
</evidence>
<sequence>MGNAYHPDPRQVELRVKTTTYILDGGFKVLNHVKEIVESHGGSPNEQACTQIERYFSSLPESSKLSDENNLTQWALLYLFRCLLGSKNWLEVDTKVIDTKQIKYSLLPWAVMRDLDYLMEDIQVETSNLEAAENETMANLRALLHAEWDWVEENNERPTVERNERDGGMKLLAELLRKWAMSYGEEMEKPSEEGAYQEEKCVKEEDSDYQEGSGKDSIEKEPFEESSVKEEAIKKGSIKKGYTKKEPIKKEPVKKETIKKESIKKELAKKEPTKASIKQEIK</sequence>
<reference evidence="2" key="1">
    <citation type="submission" date="2021-02" db="EMBL/GenBank/DDBJ databases">
        <authorList>
            <person name="Syme A R."/>
            <person name="Syme A R."/>
            <person name="Moolhuijzen P."/>
        </authorList>
    </citation>
    <scope>NUCLEOTIDE SEQUENCE</scope>
    <source>
        <strain evidence="2">W1-1</strain>
    </source>
</reference>
<dbReference type="AlphaFoldDB" id="A0A6S6VBN5"/>